<dbReference type="PANTHER" id="PTHR43783:SF1">
    <property type="entry name" value="UDP-N-ACETYLGLUCOSAMINE 1-CARBOXYVINYLTRANSFERASE"/>
    <property type="match status" value="1"/>
</dbReference>
<keyword evidence="5 17" id="KW-0808">Transferase</keyword>
<evidence type="ECO:0000256" key="3">
    <source>
        <dbReference type="ARBA" id="ARBA00022490"/>
    </source>
</evidence>
<organism evidence="17 18">
    <name type="scientific">Candidatus Allofournierella pullicola</name>
    <dbReference type="NCBI Taxonomy" id="2838596"/>
    <lineage>
        <taxon>Bacteria</taxon>
        <taxon>Bacillati</taxon>
        <taxon>Bacillota</taxon>
        <taxon>Clostridia</taxon>
        <taxon>Eubacteriales</taxon>
        <taxon>Oscillospiraceae</taxon>
        <taxon>Allofournierella</taxon>
    </lineage>
</organism>
<evidence type="ECO:0000256" key="6">
    <source>
        <dbReference type="ARBA" id="ARBA00022960"/>
    </source>
</evidence>
<comment type="similarity">
    <text evidence="10">Belongs to the EPSP synthase family. MurA subfamily.</text>
</comment>
<evidence type="ECO:0000256" key="1">
    <source>
        <dbReference type="ARBA" id="ARBA00004496"/>
    </source>
</evidence>
<dbReference type="Gene3D" id="3.65.10.10">
    <property type="entry name" value="Enolpyruvate transferase domain"/>
    <property type="match status" value="2"/>
</dbReference>
<dbReference type="NCBIfam" id="NF006873">
    <property type="entry name" value="PRK09369.1"/>
    <property type="match status" value="1"/>
</dbReference>
<evidence type="ECO:0000256" key="13">
    <source>
        <dbReference type="ARBA" id="ARBA00042443"/>
    </source>
</evidence>
<dbReference type="Proteomes" id="UP000824193">
    <property type="component" value="Unassembled WGS sequence"/>
</dbReference>
<evidence type="ECO:0000256" key="8">
    <source>
        <dbReference type="ARBA" id="ARBA00023306"/>
    </source>
</evidence>
<dbReference type="GO" id="GO:0071555">
    <property type="term" value="P:cell wall organization"/>
    <property type="evidence" value="ECO:0007669"/>
    <property type="project" value="UniProtKB-KW"/>
</dbReference>
<keyword evidence="9" id="KW-0961">Cell wall biogenesis/degradation</keyword>
<evidence type="ECO:0000259" key="16">
    <source>
        <dbReference type="Pfam" id="PF00275"/>
    </source>
</evidence>
<dbReference type="GO" id="GO:0008760">
    <property type="term" value="F:UDP-N-acetylglucosamine 1-carboxyvinyltransferase activity"/>
    <property type="evidence" value="ECO:0007669"/>
    <property type="project" value="UniProtKB-EC"/>
</dbReference>
<evidence type="ECO:0000256" key="10">
    <source>
        <dbReference type="ARBA" id="ARBA00038367"/>
    </source>
</evidence>
<dbReference type="InterPro" id="IPR036968">
    <property type="entry name" value="Enolpyruvate_Tfrase_sf"/>
</dbReference>
<dbReference type="SUPFAM" id="SSF55205">
    <property type="entry name" value="EPT/RTPC-like"/>
    <property type="match status" value="1"/>
</dbReference>
<protein>
    <recommendedName>
        <fullName evidence="12">UDP-N-acetylglucosamine 1-carboxyvinyltransferase</fullName>
        <ecNumber evidence="11">2.5.1.7</ecNumber>
    </recommendedName>
    <alternativeName>
        <fullName evidence="13">Enoylpyruvate transferase</fullName>
    </alternativeName>
    <alternativeName>
        <fullName evidence="14">UDP-N-acetylglucosamine enolpyruvyl transferase</fullName>
    </alternativeName>
</protein>
<dbReference type="Pfam" id="PF00275">
    <property type="entry name" value="EPSP_synthase"/>
    <property type="match status" value="1"/>
</dbReference>
<dbReference type="GO" id="GO:0009252">
    <property type="term" value="P:peptidoglycan biosynthetic process"/>
    <property type="evidence" value="ECO:0007669"/>
    <property type="project" value="UniProtKB-KW"/>
</dbReference>
<dbReference type="GO" id="GO:0005737">
    <property type="term" value="C:cytoplasm"/>
    <property type="evidence" value="ECO:0007669"/>
    <property type="project" value="UniProtKB-SubCell"/>
</dbReference>
<evidence type="ECO:0000256" key="15">
    <source>
        <dbReference type="ARBA" id="ARBA00047527"/>
    </source>
</evidence>
<dbReference type="GO" id="GO:0051301">
    <property type="term" value="P:cell division"/>
    <property type="evidence" value="ECO:0007669"/>
    <property type="project" value="UniProtKB-KW"/>
</dbReference>
<keyword evidence="8" id="KW-0131">Cell cycle</keyword>
<comment type="pathway">
    <text evidence="2">Cell wall biogenesis; peptidoglycan biosynthesis.</text>
</comment>
<dbReference type="EMBL" id="DXFW01000020">
    <property type="protein sequence ID" value="HIX05830.1"/>
    <property type="molecule type" value="Genomic_DNA"/>
</dbReference>
<evidence type="ECO:0000256" key="12">
    <source>
        <dbReference type="ARBA" id="ARBA00039754"/>
    </source>
</evidence>
<dbReference type="GO" id="GO:0008360">
    <property type="term" value="P:regulation of cell shape"/>
    <property type="evidence" value="ECO:0007669"/>
    <property type="project" value="UniProtKB-KW"/>
</dbReference>
<proteinExistence type="inferred from homology"/>
<dbReference type="InterPro" id="IPR001986">
    <property type="entry name" value="Enolpyruvate_Tfrase_dom"/>
</dbReference>
<keyword evidence="3" id="KW-0963">Cytoplasm</keyword>
<evidence type="ECO:0000313" key="17">
    <source>
        <dbReference type="EMBL" id="HIX05830.1"/>
    </source>
</evidence>
<comment type="caution">
    <text evidence="17">The sequence shown here is derived from an EMBL/GenBank/DDBJ whole genome shotgun (WGS) entry which is preliminary data.</text>
</comment>
<evidence type="ECO:0000256" key="2">
    <source>
        <dbReference type="ARBA" id="ARBA00004752"/>
    </source>
</evidence>
<evidence type="ECO:0000256" key="5">
    <source>
        <dbReference type="ARBA" id="ARBA00022679"/>
    </source>
</evidence>
<comment type="catalytic activity">
    <reaction evidence="15">
        <text>phosphoenolpyruvate + UDP-N-acetyl-alpha-D-glucosamine = UDP-N-acetyl-3-O-(1-carboxyvinyl)-alpha-D-glucosamine + phosphate</text>
        <dbReference type="Rhea" id="RHEA:18681"/>
        <dbReference type="ChEBI" id="CHEBI:43474"/>
        <dbReference type="ChEBI" id="CHEBI:57705"/>
        <dbReference type="ChEBI" id="CHEBI:58702"/>
        <dbReference type="ChEBI" id="CHEBI:68483"/>
        <dbReference type="EC" id="2.5.1.7"/>
    </reaction>
</comment>
<feature type="domain" description="Enolpyruvate transferase" evidence="16">
    <location>
        <begin position="8"/>
        <end position="406"/>
    </location>
</feature>
<name>A0A9D2AEE8_9FIRM</name>
<keyword evidence="4" id="KW-0132">Cell division</keyword>
<keyword evidence="6" id="KW-0133">Cell shape</keyword>
<dbReference type="AlphaFoldDB" id="A0A9D2AEE8"/>
<evidence type="ECO:0000256" key="14">
    <source>
        <dbReference type="ARBA" id="ARBA00042842"/>
    </source>
</evidence>
<evidence type="ECO:0000256" key="9">
    <source>
        <dbReference type="ARBA" id="ARBA00023316"/>
    </source>
</evidence>
<dbReference type="InterPro" id="IPR013792">
    <property type="entry name" value="RNA3'P_cycl/enolpyr_Trfase_a/b"/>
</dbReference>
<gene>
    <name evidence="17" type="ORF">H9865_06985</name>
</gene>
<dbReference type="EC" id="2.5.1.7" evidence="11"/>
<evidence type="ECO:0000256" key="11">
    <source>
        <dbReference type="ARBA" id="ARBA00039108"/>
    </source>
</evidence>
<evidence type="ECO:0000256" key="4">
    <source>
        <dbReference type="ARBA" id="ARBA00022618"/>
    </source>
</evidence>
<evidence type="ECO:0000256" key="7">
    <source>
        <dbReference type="ARBA" id="ARBA00022984"/>
    </source>
</evidence>
<dbReference type="PANTHER" id="PTHR43783">
    <property type="entry name" value="UDP-N-ACETYLGLUCOSAMINE 1-CARBOXYVINYLTRANSFERASE"/>
    <property type="match status" value="1"/>
</dbReference>
<comment type="subcellular location">
    <subcellularLocation>
        <location evidence="1">Cytoplasm</location>
    </subcellularLocation>
</comment>
<evidence type="ECO:0000313" key="18">
    <source>
        <dbReference type="Proteomes" id="UP000824193"/>
    </source>
</evidence>
<accession>A0A9D2AEE8</accession>
<reference evidence="17" key="1">
    <citation type="journal article" date="2021" name="PeerJ">
        <title>Extensive microbial diversity within the chicken gut microbiome revealed by metagenomics and culture.</title>
        <authorList>
            <person name="Gilroy R."/>
            <person name="Ravi A."/>
            <person name="Getino M."/>
            <person name="Pursley I."/>
            <person name="Horton D.L."/>
            <person name="Alikhan N.F."/>
            <person name="Baker D."/>
            <person name="Gharbi K."/>
            <person name="Hall N."/>
            <person name="Watson M."/>
            <person name="Adriaenssens E.M."/>
            <person name="Foster-Nyarko E."/>
            <person name="Jarju S."/>
            <person name="Secka A."/>
            <person name="Antonio M."/>
            <person name="Oren A."/>
            <person name="Chaudhuri R.R."/>
            <person name="La Ragione R."/>
            <person name="Hildebrand F."/>
            <person name="Pallen M.J."/>
        </authorList>
    </citation>
    <scope>NUCLEOTIDE SEQUENCE</scope>
    <source>
        <strain evidence="17">2239</strain>
    </source>
</reference>
<sequence length="421" mass="43185">MTEYMLIRGGRRLSGTVRLPAAKNSVLPLLAASLLCKGESTLAQVPRLSDVEQSTAILTALGCRCQWRGRGLVVDAAGAGGGGELPEGPVRAMRSSVFYLAPALHRCGRVSMPMPGGCKLGPRPIDIHLDGLVKMGARVQWQGETLTVTAPQGLSGADYSLRLPSVGATETLLMAAVLAKGETVLRGAASEPEIADLAAFLSACGADIQGAGTPLVHIRGVEALHGAVHTPIPDRIVAATLAAAVAGAGGRVKLLSCPWEPLAPTMEILCRAGCTAEHGGGTVTVSREGPLKGVGRVYTGVYPAFSTDAAPMVAAALLTAAGRSAVEDTVFENRFACAEGFSALGGKAVRCGRALEIKGVKRLSGADLTARDLRGGAALAVAALSAEGESRLFGLEHIRRGYGDLAGTLRSLGAEAVCQRQ</sequence>
<keyword evidence="7" id="KW-0573">Peptidoglycan synthesis</keyword>
<dbReference type="InterPro" id="IPR050068">
    <property type="entry name" value="MurA_subfamily"/>
</dbReference>
<reference evidence="17" key="2">
    <citation type="submission" date="2021-04" db="EMBL/GenBank/DDBJ databases">
        <authorList>
            <person name="Gilroy R."/>
        </authorList>
    </citation>
    <scope>NUCLEOTIDE SEQUENCE</scope>
    <source>
        <strain evidence="17">2239</strain>
    </source>
</reference>